<evidence type="ECO:0000256" key="1">
    <source>
        <dbReference type="ARBA" id="ARBA00010699"/>
    </source>
</evidence>
<dbReference type="NCBIfam" id="TIGR00460">
    <property type="entry name" value="fmt"/>
    <property type="match status" value="1"/>
</dbReference>
<reference evidence="8 9" key="1">
    <citation type="submission" date="2016-01" db="EMBL/GenBank/DDBJ databases">
        <title>The draft genome sequence of Aquimarina sp. RZW4-3-2.</title>
        <authorList>
            <person name="Wang Y."/>
        </authorList>
    </citation>
    <scope>NUCLEOTIDE SEQUENCE [LARGE SCALE GENOMIC DNA]</scope>
    <source>
        <strain evidence="8 9">RZW4-3-2</strain>
    </source>
</reference>
<evidence type="ECO:0000313" key="8">
    <source>
        <dbReference type="EMBL" id="KZS42008.1"/>
    </source>
</evidence>
<dbReference type="Gene3D" id="3.40.50.12230">
    <property type="match status" value="1"/>
</dbReference>
<dbReference type="InterPro" id="IPR005794">
    <property type="entry name" value="Fmt"/>
</dbReference>
<comment type="caution">
    <text evidence="8">The sequence shown here is derived from an EMBL/GenBank/DDBJ whole genome shotgun (WGS) entry which is preliminary data.</text>
</comment>
<evidence type="ECO:0000259" key="6">
    <source>
        <dbReference type="Pfam" id="PF00551"/>
    </source>
</evidence>
<evidence type="ECO:0000259" key="7">
    <source>
        <dbReference type="Pfam" id="PF02911"/>
    </source>
</evidence>
<evidence type="ECO:0000256" key="5">
    <source>
        <dbReference type="HAMAP-Rule" id="MF_00182"/>
    </source>
</evidence>
<dbReference type="InterPro" id="IPR005793">
    <property type="entry name" value="Formyl_trans_C"/>
</dbReference>
<dbReference type="HAMAP" id="MF_00182">
    <property type="entry name" value="Formyl_trans"/>
    <property type="match status" value="1"/>
</dbReference>
<evidence type="ECO:0000256" key="4">
    <source>
        <dbReference type="ARBA" id="ARBA00022917"/>
    </source>
</evidence>
<dbReference type="InterPro" id="IPR002376">
    <property type="entry name" value="Formyl_transf_N"/>
</dbReference>
<keyword evidence="9" id="KW-1185">Reference proteome</keyword>
<dbReference type="Proteomes" id="UP000076715">
    <property type="component" value="Unassembled WGS sequence"/>
</dbReference>
<sequence length="315" mass="35554">MRDLRIIFMGTPDFAVDTLKTIVENKYNVVGVITAPDRPAGRGRKLKASAVKEYALTKHLNILQPTNLKDPDFIKELEALKPNLNVVVAFRMLPKIVWDMPEYGTFNLHASLLPDYRGAAPINWAVINGEQKTGVTTFFIDEKIDTGHIILQKEVAIDDNDTAGVLHDKLMTEGSLLVLQTLELIKENTFTIKEQPKEAKFKTAYKLNRENTKIDWNDDINIINNLIRGLSPYPAAWCELQNNGITQNIKIYNAIPLTEVHNFEVGKIVIEDTMIKVAVNNGYLIITKLQLPGKKAMESNALLNGYTFYRDAKMV</sequence>
<dbReference type="InterPro" id="IPR041711">
    <property type="entry name" value="Met-tRNA-FMT_N"/>
</dbReference>
<dbReference type="STRING" id="1642818.AWE51_00785"/>
<dbReference type="SUPFAM" id="SSF50486">
    <property type="entry name" value="FMT C-terminal domain-like"/>
    <property type="match status" value="1"/>
</dbReference>
<keyword evidence="3 5" id="KW-0808">Transferase</keyword>
<comment type="function">
    <text evidence="5">Attaches a formyl group to the free amino group of methionyl-tRNA(fMet). The formyl group appears to play a dual role in the initiator identity of N-formylmethionyl-tRNA by promoting its recognition by IF2 and preventing the misappropriation of this tRNA by the elongation apparatus.</text>
</comment>
<feature type="domain" description="Formyl transferase N-terminal" evidence="6">
    <location>
        <begin position="5"/>
        <end position="178"/>
    </location>
</feature>
<dbReference type="PANTHER" id="PTHR11138:SF5">
    <property type="entry name" value="METHIONYL-TRNA FORMYLTRANSFERASE, MITOCHONDRIAL"/>
    <property type="match status" value="1"/>
</dbReference>
<dbReference type="SUPFAM" id="SSF53328">
    <property type="entry name" value="Formyltransferase"/>
    <property type="match status" value="1"/>
</dbReference>
<keyword evidence="4 5" id="KW-0648">Protein biosynthesis</keyword>
<dbReference type="RefSeq" id="WP_066308971.1">
    <property type="nucleotide sequence ID" value="NZ_LQRT01000002.1"/>
</dbReference>
<dbReference type="InterPro" id="IPR011034">
    <property type="entry name" value="Formyl_transferase-like_C_sf"/>
</dbReference>
<name>A0A162DL06_9FLAO</name>
<dbReference type="PANTHER" id="PTHR11138">
    <property type="entry name" value="METHIONYL-TRNA FORMYLTRANSFERASE"/>
    <property type="match status" value="1"/>
</dbReference>
<dbReference type="InterPro" id="IPR036477">
    <property type="entry name" value="Formyl_transf_N_sf"/>
</dbReference>
<dbReference type="GO" id="GO:0005829">
    <property type="term" value="C:cytosol"/>
    <property type="evidence" value="ECO:0007669"/>
    <property type="project" value="TreeGrafter"/>
</dbReference>
<dbReference type="AlphaFoldDB" id="A0A162DL06"/>
<proteinExistence type="inferred from homology"/>
<dbReference type="OrthoDB" id="9802815at2"/>
<dbReference type="CDD" id="cd08646">
    <property type="entry name" value="FMT_core_Met-tRNA-FMT_N"/>
    <property type="match status" value="1"/>
</dbReference>
<evidence type="ECO:0000256" key="3">
    <source>
        <dbReference type="ARBA" id="ARBA00022679"/>
    </source>
</evidence>
<comment type="catalytic activity">
    <reaction evidence="5">
        <text>L-methionyl-tRNA(fMet) + (6R)-10-formyltetrahydrofolate = N-formyl-L-methionyl-tRNA(fMet) + (6S)-5,6,7,8-tetrahydrofolate + H(+)</text>
        <dbReference type="Rhea" id="RHEA:24380"/>
        <dbReference type="Rhea" id="RHEA-COMP:9952"/>
        <dbReference type="Rhea" id="RHEA-COMP:9953"/>
        <dbReference type="ChEBI" id="CHEBI:15378"/>
        <dbReference type="ChEBI" id="CHEBI:57453"/>
        <dbReference type="ChEBI" id="CHEBI:78530"/>
        <dbReference type="ChEBI" id="CHEBI:78844"/>
        <dbReference type="ChEBI" id="CHEBI:195366"/>
        <dbReference type="EC" id="2.1.2.9"/>
    </reaction>
</comment>
<dbReference type="EC" id="2.1.2.9" evidence="2 5"/>
<dbReference type="Pfam" id="PF00551">
    <property type="entry name" value="Formyl_trans_N"/>
    <property type="match status" value="1"/>
</dbReference>
<accession>A0A162DL06</accession>
<evidence type="ECO:0000256" key="2">
    <source>
        <dbReference type="ARBA" id="ARBA00012261"/>
    </source>
</evidence>
<protein>
    <recommendedName>
        <fullName evidence="2 5">Methionyl-tRNA formyltransferase</fullName>
        <ecNumber evidence="2 5">2.1.2.9</ecNumber>
    </recommendedName>
</protein>
<comment type="similarity">
    <text evidence="1 5">Belongs to the Fmt family.</text>
</comment>
<dbReference type="GO" id="GO:0004479">
    <property type="term" value="F:methionyl-tRNA formyltransferase activity"/>
    <property type="evidence" value="ECO:0007669"/>
    <property type="project" value="UniProtKB-UniRule"/>
</dbReference>
<evidence type="ECO:0000313" key="9">
    <source>
        <dbReference type="Proteomes" id="UP000076715"/>
    </source>
</evidence>
<feature type="domain" description="Formyl transferase C-terminal" evidence="7">
    <location>
        <begin position="206"/>
        <end position="306"/>
    </location>
</feature>
<feature type="binding site" evidence="5">
    <location>
        <begin position="111"/>
        <end position="114"/>
    </location>
    <ligand>
        <name>(6S)-5,6,7,8-tetrahydrofolate</name>
        <dbReference type="ChEBI" id="CHEBI:57453"/>
    </ligand>
</feature>
<organism evidence="8 9">
    <name type="scientific">Aquimarina aggregata</name>
    <dbReference type="NCBI Taxonomy" id="1642818"/>
    <lineage>
        <taxon>Bacteria</taxon>
        <taxon>Pseudomonadati</taxon>
        <taxon>Bacteroidota</taxon>
        <taxon>Flavobacteriia</taxon>
        <taxon>Flavobacteriales</taxon>
        <taxon>Flavobacteriaceae</taxon>
        <taxon>Aquimarina</taxon>
    </lineage>
</organism>
<dbReference type="CDD" id="cd08704">
    <property type="entry name" value="Met_tRNA_FMT_C"/>
    <property type="match status" value="1"/>
</dbReference>
<dbReference type="InterPro" id="IPR044135">
    <property type="entry name" value="Met-tRNA-FMT_C"/>
</dbReference>
<gene>
    <name evidence="5" type="primary">fmt</name>
    <name evidence="8" type="ORF">AWE51_00785</name>
</gene>
<dbReference type="EMBL" id="LQRT01000002">
    <property type="protein sequence ID" value="KZS42008.1"/>
    <property type="molecule type" value="Genomic_DNA"/>
</dbReference>
<dbReference type="Pfam" id="PF02911">
    <property type="entry name" value="Formyl_trans_C"/>
    <property type="match status" value="1"/>
</dbReference>